<gene>
    <name evidence="1" type="ORF">AVEN_118441_1</name>
</gene>
<dbReference type="EMBL" id="BGPR01258709">
    <property type="protein sequence ID" value="GBM64877.1"/>
    <property type="molecule type" value="Genomic_DNA"/>
</dbReference>
<dbReference type="AlphaFoldDB" id="A0A4Y2HHR8"/>
<reference evidence="1 2" key="1">
    <citation type="journal article" date="2019" name="Sci. Rep.">
        <title>Orb-weaving spider Araneus ventricosus genome elucidates the spidroin gene catalogue.</title>
        <authorList>
            <person name="Kono N."/>
            <person name="Nakamura H."/>
            <person name="Ohtoshi R."/>
            <person name="Moran D.A.P."/>
            <person name="Shinohara A."/>
            <person name="Yoshida Y."/>
            <person name="Fujiwara M."/>
            <person name="Mori M."/>
            <person name="Tomita M."/>
            <person name="Arakawa K."/>
        </authorList>
    </citation>
    <scope>NUCLEOTIDE SEQUENCE [LARGE SCALE GENOMIC DNA]</scope>
</reference>
<organism evidence="1 2">
    <name type="scientific">Araneus ventricosus</name>
    <name type="common">Orbweaver spider</name>
    <name type="synonym">Epeira ventricosa</name>
    <dbReference type="NCBI Taxonomy" id="182803"/>
    <lineage>
        <taxon>Eukaryota</taxon>
        <taxon>Metazoa</taxon>
        <taxon>Ecdysozoa</taxon>
        <taxon>Arthropoda</taxon>
        <taxon>Chelicerata</taxon>
        <taxon>Arachnida</taxon>
        <taxon>Araneae</taxon>
        <taxon>Araneomorphae</taxon>
        <taxon>Entelegynae</taxon>
        <taxon>Araneoidea</taxon>
        <taxon>Araneidae</taxon>
        <taxon>Araneus</taxon>
    </lineage>
</organism>
<comment type="caution">
    <text evidence="1">The sequence shown here is derived from an EMBL/GenBank/DDBJ whole genome shotgun (WGS) entry which is preliminary data.</text>
</comment>
<dbReference type="Proteomes" id="UP000499080">
    <property type="component" value="Unassembled WGS sequence"/>
</dbReference>
<evidence type="ECO:0000313" key="1">
    <source>
        <dbReference type="EMBL" id="GBM64877.1"/>
    </source>
</evidence>
<protein>
    <submittedName>
        <fullName evidence="1">Uncharacterized protein</fullName>
    </submittedName>
</protein>
<keyword evidence="2" id="KW-1185">Reference proteome</keyword>
<sequence length="102" mass="11764">MEDAGTAVMKTSSHSPNCRINVLTVSRRTDMSYSTLRVIILHFYPHESKHVQQSHYADSEIRETFALKFLALMAVNVTRPWSLLWIDEPNFCLNGHINTRNC</sequence>
<name>A0A4Y2HHR8_ARAVE</name>
<proteinExistence type="predicted"/>
<evidence type="ECO:0000313" key="2">
    <source>
        <dbReference type="Proteomes" id="UP000499080"/>
    </source>
</evidence>
<accession>A0A4Y2HHR8</accession>